<dbReference type="Gene3D" id="3.40.50.200">
    <property type="entry name" value="Peptidase S8/S53 domain"/>
    <property type="match status" value="2"/>
</dbReference>
<dbReference type="GO" id="GO:0006508">
    <property type="term" value="P:proteolysis"/>
    <property type="evidence" value="ECO:0007669"/>
    <property type="project" value="UniProtKB-KW"/>
</dbReference>
<dbReference type="OrthoDB" id="15796at2759"/>
<protein>
    <submittedName>
        <fullName evidence="10">Peptidase S8 and S53 domain-containing protein</fullName>
    </submittedName>
</protein>
<feature type="signal peptide" evidence="8">
    <location>
        <begin position="1"/>
        <end position="17"/>
    </location>
</feature>
<evidence type="ECO:0000259" key="9">
    <source>
        <dbReference type="PROSITE" id="PS51695"/>
    </source>
</evidence>
<dbReference type="PANTHER" id="PTHR14218:SF40">
    <property type="entry name" value="PEPTIDASE S8 AND S53 DOMAIN-CONTAINING PROTEIN"/>
    <property type="match status" value="1"/>
</dbReference>
<dbReference type="GO" id="GO:0046872">
    <property type="term" value="F:metal ion binding"/>
    <property type="evidence" value="ECO:0007669"/>
    <property type="project" value="UniProtKB-UniRule"/>
</dbReference>
<dbReference type="PROSITE" id="PS51695">
    <property type="entry name" value="SEDOLISIN"/>
    <property type="match status" value="1"/>
</dbReference>
<accession>A0A2P6NDY9</accession>
<comment type="caution">
    <text evidence="10">The sequence shown here is derived from an EMBL/GenBank/DDBJ whole genome shotgun (WGS) entry which is preliminary data.</text>
</comment>
<evidence type="ECO:0000256" key="6">
    <source>
        <dbReference type="ARBA" id="ARBA00023145"/>
    </source>
</evidence>
<evidence type="ECO:0000256" key="8">
    <source>
        <dbReference type="SAM" id="SignalP"/>
    </source>
</evidence>
<dbReference type="GO" id="GO:0004252">
    <property type="term" value="F:serine-type endopeptidase activity"/>
    <property type="evidence" value="ECO:0007669"/>
    <property type="project" value="UniProtKB-UniRule"/>
</dbReference>
<feature type="active site" description="Charge relay system" evidence="7">
    <location>
        <position position="597"/>
    </location>
</feature>
<feature type="chain" id="PRO_5015108637" evidence="8">
    <location>
        <begin position="18"/>
        <end position="761"/>
    </location>
</feature>
<sequence>MIQIISTLLTFIFYVYAADPSRTIFAVRPAAQGEWSTSTVAPDPSAPFSFSVLLNIANQSAIENSFEDISNPSSPNYRKFLSPEQIQDMLRPTEEAFAQTYRWLSGGVENITAIQEGISHIKVTTNVATASLLLQTEFRMYTNVITSTTQIRAFGECSHPSFLKPFVHMIAGVSELLTPQAHAKVFNYDPKKRSASLNYDTSFPITPSALHTIYNASESFGQSSETLQGVMAFSSFYSSSALQSFVEKYNFSMGNVTDLGSNCLATGCNQAESNLDMQYITATAPNVSTIFIASPSNYWILEAMEELIMKMNKVPQVLSISYGTPEFLQCGTHDYCRTLGYSTSLYLSRSQIYFQALGIQGTSIIVASGDDGAMGFSPQTGNNPADNSTYCYNGGCSHSSSQCQQVRLASGSQSVIFPTFYLSSSSAAITNAVNAWALNNTKCNVTIENGYLYSSCPCQQLKYGVYSGVNVSLYERYSQRFGQAFTPSWPASDPYVTSVGATIFREGSGEEVASIKNGALVTSGGGFSQTFSTPAYQQRAVDNWMARAKMEGTLPPNGTFSSTMRGFPDISFAGHAFVVYQQNADGSSVETYVDGTSASAPAFSGFISALNDKLMLRGDRPMGFLNPLLYLVAQTRPDIYNDITVGDNKCTTSECYVHGYEATEGWDPASGLGSVNIGKLFEYVLQVTANETISQLVNSQTPMSTEMGTNGADAPMPTDPLATMNQQQNNESGRSNLVSAAWLDAPKWGVMVVALILACTM</sequence>
<dbReference type="STRING" id="1890364.A0A2P6NDY9"/>
<dbReference type="InParanoid" id="A0A2P6NDY9"/>
<keyword evidence="4 7" id="KW-0720">Serine protease</keyword>
<organism evidence="10 11">
    <name type="scientific">Planoprotostelium fungivorum</name>
    <dbReference type="NCBI Taxonomy" id="1890364"/>
    <lineage>
        <taxon>Eukaryota</taxon>
        <taxon>Amoebozoa</taxon>
        <taxon>Evosea</taxon>
        <taxon>Variosea</taxon>
        <taxon>Cavosteliida</taxon>
        <taxon>Cavosteliaceae</taxon>
        <taxon>Planoprotostelium</taxon>
    </lineage>
</organism>
<feature type="active site" description="Charge relay system" evidence="7">
    <location>
        <position position="272"/>
    </location>
</feature>
<dbReference type="SMART" id="SM00944">
    <property type="entry name" value="Pro-kuma_activ"/>
    <property type="match status" value="1"/>
</dbReference>
<reference evidence="10 11" key="1">
    <citation type="journal article" date="2018" name="Genome Biol. Evol.">
        <title>Multiple Roots of Fruiting Body Formation in Amoebozoa.</title>
        <authorList>
            <person name="Hillmann F."/>
            <person name="Forbes G."/>
            <person name="Novohradska S."/>
            <person name="Ferling I."/>
            <person name="Riege K."/>
            <person name="Groth M."/>
            <person name="Westermann M."/>
            <person name="Marz M."/>
            <person name="Spaller T."/>
            <person name="Winckler T."/>
            <person name="Schaap P."/>
            <person name="Glockner G."/>
        </authorList>
    </citation>
    <scope>NUCLEOTIDE SEQUENCE [LARGE SCALE GENOMIC DNA]</scope>
    <source>
        <strain evidence="10 11">Jena</strain>
    </source>
</reference>
<dbReference type="GO" id="GO:0008240">
    <property type="term" value="F:tripeptidyl-peptidase activity"/>
    <property type="evidence" value="ECO:0007669"/>
    <property type="project" value="TreeGrafter"/>
</dbReference>
<proteinExistence type="predicted"/>
<evidence type="ECO:0000256" key="4">
    <source>
        <dbReference type="ARBA" id="ARBA00022825"/>
    </source>
</evidence>
<dbReference type="CDD" id="cd04056">
    <property type="entry name" value="Peptidases_S53"/>
    <property type="match status" value="1"/>
</dbReference>
<dbReference type="InterPro" id="IPR015366">
    <property type="entry name" value="S53_propep"/>
</dbReference>
<dbReference type="InterPro" id="IPR050819">
    <property type="entry name" value="Tripeptidyl-peptidase_I"/>
</dbReference>
<evidence type="ECO:0000313" key="10">
    <source>
        <dbReference type="EMBL" id="PRP82183.1"/>
    </source>
</evidence>
<evidence type="ECO:0000256" key="2">
    <source>
        <dbReference type="ARBA" id="ARBA00022723"/>
    </source>
</evidence>
<evidence type="ECO:0000256" key="5">
    <source>
        <dbReference type="ARBA" id="ARBA00022837"/>
    </source>
</evidence>
<dbReference type="EMBL" id="MDYQ01000109">
    <property type="protein sequence ID" value="PRP82183.1"/>
    <property type="molecule type" value="Genomic_DNA"/>
</dbReference>
<keyword evidence="6" id="KW-0865">Zymogen</keyword>
<evidence type="ECO:0000313" key="11">
    <source>
        <dbReference type="Proteomes" id="UP000241769"/>
    </source>
</evidence>
<feature type="binding site" evidence="7">
    <location>
        <position position="642"/>
    </location>
    <ligand>
        <name>Ca(2+)</name>
        <dbReference type="ChEBI" id="CHEBI:29108"/>
    </ligand>
</feature>
<keyword evidence="8" id="KW-0732">Signal</keyword>
<keyword evidence="11" id="KW-1185">Reference proteome</keyword>
<dbReference type="InterPro" id="IPR030400">
    <property type="entry name" value="Sedolisin_dom"/>
</dbReference>
<dbReference type="SUPFAM" id="SSF54897">
    <property type="entry name" value="Protease propeptides/inhibitors"/>
    <property type="match status" value="1"/>
</dbReference>
<name>A0A2P6NDY9_9EUKA</name>
<dbReference type="CDD" id="cd11377">
    <property type="entry name" value="Pro-peptidase_S53"/>
    <property type="match status" value="1"/>
</dbReference>
<feature type="binding site" evidence="7">
    <location>
        <position position="665"/>
    </location>
    <ligand>
        <name>Ca(2+)</name>
        <dbReference type="ChEBI" id="CHEBI:29108"/>
    </ligand>
</feature>
<keyword evidence="1 7" id="KW-0645">Protease</keyword>
<feature type="domain" description="Peptidase S53" evidence="9">
    <location>
        <begin position="204"/>
        <end position="687"/>
    </location>
</feature>
<feature type="binding site" evidence="7">
    <location>
        <position position="667"/>
    </location>
    <ligand>
        <name>Ca(2+)</name>
        <dbReference type="ChEBI" id="CHEBI:29108"/>
    </ligand>
</feature>
<evidence type="ECO:0000256" key="3">
    <source>
        <dbReference type="ARBA" id="ARBA00022801"/>
    </source>
</evidence>
<evidence type="ECO:0000256" key="1">
    <source>
        <dbReference type="ARBA" id="ARBA00022670"/>
    </source>
</evidence>
<dbReference type="PANTHER" id="PTHR14218">
    <property type="entry name" value="PROTEASE S8 TRIPEPTIDYL PEPTIDASE I CLN2"/>
    <property type="match status" value="1"/>
</dbReference>
<keyword evidence="5 7" id="KW-0106">Calcium</keyword>
<feature type="active site" description="Charge relay system" evidence="7">
    <location>
        <position position="276"/>
    </location>
</feature>
<dbReference type="InterPro" id="IPR036852">
    <property type="entry name" value="Peptidase_S8/S53_dom_sf"/>
</dbReference>
<dbReference type="SUPFAM" id="SSF52743">
    <property type="entry name" value="Subtilisin-like"/>
    <property type="match status" value="1"/>
</dbReference>
<evidence type="ECO:0000256" key="7">
    <source>
        <dbReference type="PROSITE-ProRule" id="PRU01032"/>
    </source>
</evidence>
<dbReference type="AlphaFoldDB" id="A0A2P6NDY9"/>
<comment type="cofactor">
    <cofactor evidence="7">
        <name>Ca(2+)</name>
        <dbReference type="ChEBI" id="CHEBI:29108"/>
    </cofactor>
    <text evidence="7">Binds 1 Ca(2+) ion per subunit.</text>
</comment>
<gene>
    <name evidence="10" type="ORF">PROFUN_10454</name>
</gene>
<keyword evidence="3 7" id="KW-0378">Hydrolase</keyword>
<keyword evidence="2 7" id="KW-0479">Metal-binding</keyword>
<feature type="binding site" evidence="7">
    <location>
        <position position="643"/>
    </location>
    <ligand>
        <name>Ca(2+)</name>
        <dbReference type="ChEBI" id="CHEBI:29108"/>
    </ligand>
</feature>
<dbReference type="Proteomes" id="UP000241769">
    <property type="component" value="Unassembled WGS sequence"/>
</dbReference>
<dbReference type="Pfam" id="PF09286">
    <property type="entry name" value="Pro-kuma_activ"/>
    <property type="match status" value="1"/>
</dbReference>